<evidence type="ECO:0000256" key="1">
    <source>
        <dbReference type="SAM" id="MobiDB-lite"/>
    </source>
</evidence>
<proteinExistence type="predicted"/>
<reference evidence="2 3" key="1">
    <citation type="submission" date="2012-11" db="EMBL/GenBank/DDBJ databases">
        <authorList>
            <person name="Huguet-Tapia J.C."/>
            <person name="Durkin A.S."/>
            <person name="Pettis G.S."/>
            <person name="Badger J.H."/>
        </authorList>
    </citation>
    <scope>NUCLEOTIDE SEQUENCE [LARGE SCALE GENOMIC DNA]</scope>
    <source>
        <strain evidence="2 3">91-03</strain>
    </source>
</reference>
<accession>L1KNM9</accession>
<evidence type="ECO:0000313" key="3">
    <source>
        <dbReference type="Proteomes" id="UP000010411"/>
    </source>
</evidence>
<sequence>FRVFRGPGAGVGPRRSRSFADAGPNRQVAAASPERERVPARTAPWSPSGARTPRREAAPGTDGRGTCSSSGGPT</sequence>
<feature type="region of interest" description="Disordered" evidence="1">
    <location>
        <begin position="1"/>
        <end position="74"/>
    </location>
</feature>
<protein>
    <submittedName>
        <fullName evidence="2">Uncharacterized protein</fullName>
    </submittedName>
</protein>
<name>L1KNM9_9ACTN</name>
<dbReference type="EMBL" id="AEJC01000545">
    <property type="protein sequence ID" value="EKX61988.1"/>
    <property type="molecule type" value="Genomic_DNA"/>
</dbReference>
<keyword evidence="3" id="KW-1185">Reference proteome</keyword>
<evidence type="ECO:0000313" key="2">
    <source>
        <dbReference type="EMBL" id="EKX61988.1"/>
    </source>
</evidence>
<dbReference type="AlphaFoldDB" id="L1KNM9"/>
<organism evidence="2 3">
    <name type="scientific">Streptomyces ipomoeae 91-03</name>
    <dbReference type="NCBI Taxonomy" id="698759"/>
    <lineage>
        <taxon>Bacteria</taxon>
        <taxon>Bacillati</taxon>
        <taxon>Actinomycetota</taxon>
        <taxon>Actinomycetes</taxon>
        <taxon>Kitasatosporales</taxon>
        <taxon>Streptomycetaceae</taxon>
        <taxon>Streptomyces</taxon>
    </lineage>
</organism>
<gene>
    <name evidence="2" type="ORF">STRIP9103_03146</name>
</gene>
<feature type="non-terminal residue" evidence="2">
    <location>
        <position position="1"/>
    </location>
</feature>
<dbReference type="Proteomes" id="UP000010411">
    <property type="component" value="Unassembled WGS sequence"/>
</dbReference>
<comment type="caution">
    <text evidence="2">The sequence shown here is derived from an EMBL/GenBank/DDBJ whole genome shotgun (WGS) entry which is preliminary data.</text>
</comment>